<evidence type="ECO:0000313" key="9">
    <source>
        <dbReference type="Proteomes" id="UP000541109"/>
    </source>
</evidence>
<dbReference type="EMBL" id="JACFXV010000066">
    <property type="protein sequence ID" value="MBA5779284.1"/>
    <property type="molecule type" value="Genomic_DNA"/>
</dbReference>
<evidence type="ECO:0000313" key="8">
    <source>
        <dbReference type="EMBL" id="MBA5779284.1"/>
    </source>
</evidence>
<protein>
    <submittedName>
        <fullName evidence="8">DoxX family protein</fullName>
    </submittedName>
</protein>
<sequence>MTIDRDLAPYGAFLLRVALGIMWLAHAGLKFFVFGIAGFAGWLDAQGLPSVFAWPVPLMETGLGLLILFGFYSRQAAVLLLPILAVATTTHIGNGWVFSAEGGGWEYPVFLIVAQIAHILIGEGAFAARPAALPFGGATVSRANA</sequence>
<proteinExistence type="inferred from homology"/>
<feature type="transmembrane region" description="Helical" evidence="7">
    <location>
        <begin position="12"/>
        <end position="40"/>
    </location>
</feature>
<comment type="subcellular location">
    <subcellularLocation>
        <location evidence="1">Cell membrane</location>
        <topology evidence="1">Multi-pass membrane protein</topology>
    </subcellularLocation>
</comment>
<dbReference type="Pfam" id="PF07681">
    <property type="entry name" value="DoxX"/>
    <property type="match status" value="1"/>
</dbReference>
<feature type="transmembrane region" description="Helical" evidence="7">
    <location>
        <begin position="52"/>
        <end position="71"/>
    </location>
</feature>
<dbReference type="InterPro" id="IPR051907">
    <property type="entry name" value="DoxX-like_oxidoreductase"/>
</dbReference>
<evidence type="ECO:0000256" key="3">
    <source>
        <dbReference type="ARBA" id="ARBA00022475"/>
    </source>
</evidence>
<organism evidence="8 9">
    <name type="scientific">Stappia albiluteola</name>
    <dbReference type="NCBI Taxonomy" id="2758565"/>
    <lineage>
        <taxon>Bacteria</taxon>
        <taxon>Pseudomonadati</taxon>
        <taxon>Pseudomonadota</taxon>
        <taxon>Alphaproteobacteria</taxon>
        <taxon>Hyphomicrobiales</taxon>
        <taxon>Stappiaceae</taxon>
        <taxon>Stappia</taxon>
    </lineage>
</organism>
<evidence type="ECO:0000256" key="4">
    <source>
        <dbReference type="ARBA" id="ARBA00022692"/>
    </source>
</evidence>
<keyword evidence="6 7" id="KW-0472">Membrane</keyword>
<keyword evidence="3" id="KW-1003">Cell membrane</keyword>
<accession>A0A839AJX0</accession>
<keyword evidence="9" id="KW-1185">Reference proteome</keyword>
<dbReference type="Proteomes" id="UP000541109">
    <property type="component" value="Unassembled WGS sequence"/>
</dbReference>
<evidence type="ECO:0000256" key="5">
    <source>
        <dbReference type="ARBA" id="ARBA00022989"/>
    </source>
</evidence>
<dbReference type="RefSeq" id="WP_182168104.1">
    <property type="nucleotide sequence ID" value="NZ_JACFXV010000066.1"/>
</dbReference>
<dbReference type="AlphaFoldDB" id="A0A839AJX0"/>
<comment type="similarity">
    <text evidence="2">Belongs to the DoxX family.</text>
</comment>
<dbReference type="GO" id="GO:0005886">
    <property type="term" value="C:plasma membrane"/>
    <property type="evidence" value="ECO:0007669"/>
    <property type="project" value="UniProtKB-SubCell"/>
</dbReference>
<feature type="transmembrane region" description="Helical" evidence="7">
    <location>
        <begin position="109"/>
        <end position="128"/>
    </location>
</feature>
<dbReference type="PANTHER" id="PTHR33452">
    <property type="entry name" value="OXIDOREDUCTASE CATD-RELATED"/>
    <property type="match status" value="1"/>
</dbReference>
<keyword evidence="5 7" id="KW-1133">Transmembrane helix</keyword>
<name>A0A839AJX0_9HYPH</name>
<evidence type="ECO:0000256" key="1">
    <source>
        <dbReference type="ARBA" id="ARBA00004651"/>
    </source>
</evidence>
<evidence type="ECO:0000256" key="7">
    <source>
        <dbReference type="SAM" id="Phobius"/>
    </source>
</evidence>
<gene>
    <name evidence="8" type="ORF">H2509_19310</name>
</gene>
<feature type="transmembrane region" description="Helical" evidence="7">
    <location>
        <begin position="78"/>
        <end position="97"/>
    </location>
</feature>
<evidence type="ECO:0000256" key="2">
    <source>
        <dbReference type="ARBA" id="ARBA00006679"/>
    </source>
</evidence>
<reference evidence="8 9" key="1">
    <citation type="submission" date="2020-07" db="EMBL/GenBank/DDBJ databases">
        <title>Stappia sp., F7233, whole genome shotgun sequencing project.</title>
        <authorList>
            <person name="Jiang S."/>
            <person name="Liu Z.W."/>
            <person name="Du Z.J."/>
        </authorList>
    </citation>
    <scope>NUCLEOTIDE SEQUENCE [LARGE SCALE GENOMIC DNA]</scope>
    <source>
        <strain evidence="8 9">F7233</strain>
    </source>
</reference>
<evidence type="ECO:0000256" key="6">
    <source>
        <dbReference type="ARBA" id="ARBA00023136"/>
    </source>
</evidence>
<dbReference type="PANTHER" id="PTHR33452:SF1">
    <property type="entry name" value="INNER MEMBRANE PROTEIN YPHA-RELATED"/>
    <property type="match status" value="1"/>
</dbReference>
<dbReference type="InterPro" id="IPR032808">
    <property type="entry name" value="DoxX"/>
</dbReference>
<comment type="caution">
    <text evidence="8">The sequence shown here is derived from an EMBL/GenBank/DDBJ whole genome shotgun (WGS) entry which is preliminary data.</text>
</comment>
<keyword evidence="4 7" id="KW-0812">Transmembrane</keyword>